<dbReference type="Proteomes" id="UP000790709">
    <property type="component" value="Unassembled WGS sequence"/>
</dbReference>
<organism evidence="1 2">
    <name type="scientific">Leucogyrophana mollusca</name>
    <dbReference type="NCBI Taxonomy" id="85980"/>
    <lineage>
        <taxon>Eukaryota</taxon>
        <taxon>Fungi</taxon>
        <taxon>Dikarya</taxon>
        <taxon>Basidiomycota</taxon>
        <taxon>Agaricomycotina</taxon>
        <taxon>Agaricomycetes</taxon>
        <taxon>Agaricomycetidae</taxon>
        <taxon>Boletales</taxon>
        <taxon>Boletales incertae sedis</taxon>
        <taxon>Leucogyrophana</taxon>
    </lineage>
</organism>
<gene>
    <name evidence="1" type="ORF">BV22DRAFT_1047491</name>
</gene>
<proteinExistence type="predicted"/>
<dbReference type="EMBL" id="MU266425">
    <property type="protein sequence ID" value="KAH7924425.1"/>
    <property type="molecule type" value="Genomic_DNA"/>
</dbReference>
<protein>
    <submittedName>
        <fullName evidence="1">Uncharacterized protein</fullName>
    </submittedName>
</protein>
<sequence length="347" mass="38221">MPTQVQNSRGGRMPSGWTKEVYECVYWDRGGVGWGDESEDGGVGDDEDGGREDGGREDGGREDEGDVNGGGGESQGSEGGSGGAAERRPPTATKARRREWIKTYRTAAEDDGIVGIFHEQPGPTRPIGDACGDAPPYRSRRVRNIARFVTSDNRRKNNNGFPNAKIHPSRKVRPTKSSHQQPRYQPPENLEDHAVTRDRSKARTRGPYQGDPGKPGGQTYKGKSISITDVVHTSPTHIRNTIRMRKPTYRAKVDPPRPVTHNWDTVEDHPVTRDWLKGQTREPHQGDPGKPGGHQAHKGKSISITGVVHTSPTPIRNIIRMRDGVWGNEGRRCGEHPTTTPSCMEVT</sequence>
<comment type="caution">
    <text evidence="1">The sequence shown here is derived from an EMBL/GenBank/DDBJ whole genome shotgun (WGS) entry which is preliminary data.</text>
</comment>
<name>A0ACB8BGD0_9AGAM</name>
<evidence type="ECO:0000313" key="1">
    <source>
        <dbReference type="EMBL" id="KAH7924425.1"/>
    </source>
</evidence>
<keyword evidence="2" id="KW-1185">Reference proteome</keyword>
<reference evidence="1" key="1">
    <citation type="journal article" date="2021" name="New Phytol.">
        <title>Evolutionary innovations through gain and loss of genes in the ectomycorrhizal Boletales.</title>
        <authorList>
            <person name="Wu G."/>
            <person name="Miyauchi S."/>
            <person name="Morin E."/>
            <person name="Kuo A."/>
            <person name="Drula E."/>
            <person name="Varga T."/>
            <person name="Kohler A."/>
            <person name="Feng B."/>
            <person name="Cao Y."/>
            <person name="Lipzen A."/>
            <person name="Daum C."/>
            <person name="Hundley H."/>
            <person name="Pangilinan J."/>
            <person name="Johnson J."/>
            <person name="Barry K."/>
            <person name="LaButti K."/>
            <person name="Ng V."/>
            <person name="Ahrendt S."/>
            <person name="Min B."/>
            <person name="Choi I.G."/>
            <person name="Park H."/>
            <person name="Plett J.M."/>
            <person name="Magnuson J."/>
            <person name="Spatafora J.W."/>
            <person name="Nagy L.G."/>
            <person name="Henrissat B."/>
            <person name="Grigoriev I.V."/>
            <person name="Yang Z.L."/>
            <person name="Xu J."/>
            <person name="Martin F.M."/>
        </authorList>
    </citation>
    <scope>NUCLEOTIDE SEQUENCE</scope>
    <source>
        <strain evidence="1">KUC20120723A-06</strain>
    </source>
</reference>
<evidence type="ECO:0000313" key="2">
    <source>
        <dbReference type="Proteomes" id="UP000790709"/>
    </source>
</evidence>
<accession>A0ACB8BGD0</accession>